<evidence type="ECO:0008006" key="4">
    <source>
        <dbReference type="Google" id="ProtNLM"/>
    </source>
</evidence>
<dbReference type="Proteomes" id="UP000196368">
    <property type="component" value="Unassembled WGS sequence"/>
</dbReference>
<feature type="signal peptide" evidence="1">
    <location>
        <begin position="1"/>
        <end position="24"/>
    </location>
</feature>
<dbReference type="RefSeq" id="WP_087288154.1">
    <property type="nucleotide sequence ID" value="NZ_NFJD01000002.1"/>
</dbReference>
<dbReference type="EMBL" id="NFJD01000002">
    <property type="protein sequence ID" value="OUO57004.1"/>
    <property type="molecule type" value="Genomic_DNA"/>
</dbReference>
<dbReference type="Pfam" id="PF05960">
    <property type="entry name" value="DUF885"/>
    <property type="match status" value="1"/>
</dbReference>
<comment type="caution">
    <text evidence="2">The sequence shown here is derived from an EMBL/GenBank/DDBJ whole genome shotgun (WGS) entry which is preliminary data.</text>
</comment>
<accession>A0A1Y4DCW1</accession>
<dbReference type="PANTHER" id="PTHR33361">
    <property type="entry name" value="GLR0591 PROTEIN"/>
    <property type="match status" value="1"/>
</dbReference>
<dbReference type="OrthoDB" id="9769898at2"/>
<dbReference type="InterPro" id="IPR010281">
    <property type="entry name" value="DUF885"/>
</dbReference>
<evidence type="ECO:0000313" key="3">
    <source>
        <dbReference type="Proteomes" id="UP000196368"/>
    </source>
</evidence>
<feature type="chain" id="PRO_5012192775" description="DUF885 domain-containing protein" evidence="1">
    <location>
        <begin position="25"/>
        <end position="611"/>
    </location>
</feature>
<keyword evidence="3" id="KW-1185">Reference proteome</keyword>
<evidence type="ECO:0000313" key="2">
    <source>
        <dbReference type="EMBL" id="OUO57004.1"/>
    </source>
</evidence>
<organism evidence="2 3">
    <name type="scientific">Candidatus Avelusimicrobium gallicola</name>
    <dbReference type="NCBI Taxonomy" id="2562704"/>
    <lineage>
        <taxon>Bacteria</taxon>
        <taxon>Pseudomonadati</taxon>
        <taxon>Elusimicrobiota</taxon>
        <taxon>Elusimicrobia</taxon>
        <taxon>Elusimicrobiales</taxon>
        <taxon>Elusimicrobiaceae</taxon>
        <taxon>Candidatus Avelusimicrobium</taxon>
    </lineage>
</organism>
<gene>
    <name evidence="2" type="ORF">B5F75_03925</name>
</gene>
<name>A0A1Y4DCW1_9BACT</name>
<dbReference type="AlphaFoldDB" id="A0A1Y4DCW1"/>
<dbReference type="PANTHER" id="PTHR33361:SF2">
    <property type="entry name" value="DUF885 DOMAIN-CONTAINING PROTEIN"/>
    <property type="match status" value="1"/>
</dbReference>
<proteinExistence type="predicted"/>
<sequence>MKRTLLPALAGCLACLAFAVPAAAQPAFDFEDIDTLLEDNALNDAANRYASVLLSFFPERATRLGFSSANSKLTDRSASNNALALNALRSVKEMTDQITPSQLSKANQTDLLLLQNALAADIWQLEQNRPETDPLYYTEAFDAIYDLMLKKTTSSAQQRADLLARVNALPQVALQAQSNLIQPPAFLSQLAMERAYYAYLSFDEVTDFLLQGVEDEVSISQIKRDGQTAKRAIKQMFDWFKSLSQEQNTQDFRLGTEAYAQILKDRYQITEKPAKLEKKLQKEFLSAQKNLALALEPFTMETAEEEVTVVDDLNAKPTVQQTPAKTKKKGKFVPPSAQDFYKAAQRVAAAPAGGDLIRALSQDAASLAQFFEQDGTLPASAIRFSVKQMPAFYAYTQAYLFVPPFGNQLSPSSDLFLRLPSGNKLARQEQLKKDFNAPVRKLLLSGELVPGRYYQTVAGKNLSAIRRLYPSRSLANGWSAYAQRLARERGYLVTDEDLLFLAWNEYRRAAAALVDVRLQTKEYSYADALNFLVTENGFEQEEAETLLKDISAHPAESLSYIYGLQSLENARQKYAKKEGKEFNLSAFHSLVLQAGNVPPDQLEKEIKRLKK</sequence>
<reference evidence="3" key="1">
    <citation type="submission" date="2017-04" db="EMBL/GenBank/DDBJ databases">
        <title>Function of individual gut microbiota members based on whole genome sequencing of pure cultures obtained from chicken caecum.</title>
        <authorList>
            <person name="Medvecky M."/>
            <person name="Cejkova D."/>
            <person name="Polansky O."/>
            <person name="Karasova D."/>
            <person name="Kubasova T."/>
            <person name="Cizek A."/>
            <person name="Rychlik I."/>
        </authorList>
    </citation>
    <scope>NUCLEOTIDE SEQUENCE [LARGE SCALE GENOMIC DNA]</scope>
    <source>
        <strain evidence="3">An273</strain>
    </source>
</reference>
<keyword evidence="1" id="KW-0732">Signal</keyword>
<evidence type="ECO:0000256" key="1">
    <source>
        <dbReference type="SAM" id="SignalP"/>
    </source>
</evidence>
<protein>
    <recommendedName>
        <fullName evidence="4">DUF885 domain-containing protein</fullName>
    </recommendedName>
</protein>